<evidence type="ECO:0000313" key="3">
    <source>
        <dbReference type="EMBL" id="CAH0992778.1"/>
    </source>
</evidence>
<dbReference type="HAMAP" id="MF_02231">
    <property type="entry name" value="UbiT"/>
    <property type="match status" value="1"/>
</dbReference>
<dbReference type="InterPro" id="IPR036527">
    <property type="entry name" value="SCP2_sterol-bd_dom_sf"/>
</dbReference>
<dbReference type="Gene3D" id="3.30.1050.10">
    <property type="entry name" value="SCP2 sterol-binding domain"/>
    <property type="match status" value="1"/>
</dbReference>
<gene>
    <name evidence="1" type="primary">ubiT</name>
    <name evidence="3" type="ORF">SIN8267_02915</name>
</gene>
<comment type="function">
    <text evidence="1">Required for O(2)-independent ubiquinone (coenzyme Q) biosynthesis. Likely functions as an accessory factor.</text>
</comment>
<sequence length="161" mass="17839">MKNRILTAVIQSAPTLAAGVLTVIPKGLQYRPLAAVLNTVFSSLVEAGEFDFLQYRWLCLTVSDIGQRWDIGFDGEQFIVRSATSSADVSFSGRANDLVLMASRKEDPDTLFFNRRLIIEGDTELGLALKNLIDSVDIEEFGPLVNQLVDRTGRLAQQYGR</sequence>
<name>A0ABN8EK27_9GAMM</name>
<comment type="caution">
    <text evidence="3">The sequence shown here is derived from an EMBL/GenBank/DDBJ whole genome shotgun (WGS) entry which is preliminary data.</text>
</comment>
<comment type="pathway">
    <text evidence="1">Cofactor biosynthesis; ubiquinone biosynthesis.</text>
</comment>
<protein>
    <recommendedName>
        <fullName evidence="1">Ubiquinone biosynthesis accessory factor UbiT</fullName>
    </recommendedName>
</protein>
<comment type="similarity">
    <text evidence="1">Belongs to the UbiT family.</text>
</comment>
<accession>A0ABN8EK27</accession>
<dbReference type="Pfam" id="PF02036">
    <property type="entry name" value="SCP2"/>
    <property type="match status" value="1"/>
</dbReference>
<dbReference type="Proteomes" id="UP000838100">
    <property type="component" value="Unassembled WGS sequence"/>
</dbReference>
<keyword evidence="1" id="KW-0831">Ubiquinone biosynthesis</keyword>
<dbReference type="InterPro" id="IPR003033">
    <property type="entry name" value="SCP2_sterol-bd_dom"/>
</dbReference>
<organism evidence="3 4">
    <name type="scientific">Sinobacterium norvegicum</name>
    <dbReference type="NCBI Taxonomy" id="1641715"/>
    <lineage>
        <taxon>Bacteria</taxon>
        <taxon>Pseudomonadati</taxon>
        <taxon>Pseudomonadota</taxon>
        <taxon>Gammaproteobacteria</taxon>
        <taxon>Cellvibrionales</taxon>
        <taxon>Spongiibacteraceae</taxon>
        <taxon>Sinobacterium</taxon>
    </lineage>
</organism>
<dbReference type="EMBL" id="CAKLPX010000003">
    <property type="protein sequence ID" value="CAH0992778.1"/>
    <property type="molecule type" value="Genomic_DNA"/>
</dbReference>
<proteinExistence type="inferred from homology"/>
<evidence type="ECO:0000259" key="2">
    <source>
        <dbReference type="Pfam" id="PF02036"/>
    </source>
</evidence>
<reference evidence="3" key="1">
    <citation type="submission" date="2021-12" db="EMBL/GenBank/DDBJ databases">
        <authorList>
            <person name="Rodrigo-Torres L."/>
            <person name="Arahal R. D."/>
            <person name="Lucena T."/>
        </authorList>
    </citation>
    <scope>NUCLEOTIDE SEQUENCE</scope>
    <source>
        <strain evidence="3">CECT 8267</strain>
    </source>
</reference>
<evidence type="ECO:0000256" key="1">
    <source>
        <dbReference type="HAMAP-Rule" id="MF_02231"/>
    </source>
</evidence>
<evidence type="ECO:0000313" key="4">
    <source>
        <dbReference type="Proteomes" id="UP000838100"/>
    </source>
</evidence>
<dbReference type="RefSeq" id="WP_237445453.1">
    <property type="nucleotide sequence ID" value="NZ_CAKLPX010000003.1"/>
</dbReference>
<feature type="domain" description="SCP2" evidence="2">
    <location>
        <begin position="47"/>
        <end position="134"/>
    </location>
</feature>
<dbReference type="InterPro" id="IPR016830">
    <property type="entry name" value="UbiT"/>
</dbReference>
<dbReference type="SUPFAM" id="SSF55718">
    <property type="entry name" value="SCP-like"/>
    <property type="match status" value="1"/>
</dbReference>
<keyword evidence="4" id="KW-1185">Reference proteome</keyword>